<dbReference type="EMBL" id="UINC01182421">
    <property type="protein sequence ID" value="SVD92631.1"/>
    <property type="molecule type" value="Genomic_DNA"/>
</dbReference>
<evidence type="ECO:0008006" key="2">
    <source>
        <dbReference type="Google" id="ProtNLM"/>
    </source>
</evidence>
<feature type="non-terminal residue" evidence="1">
    <location>
        <position position="117"/>
    </location>
</feature>
<sequence>MTGPSEMKQLDARQQLLVILMEECGELIQECSKSLRKGELFDRKTFQNEVGDVYTMINLLHEWDVVSWSDIEEREQVKRNKLSRWSDLITDHPLQYSKLYNGKSIDWKEGDGGELFE</sequence>
<evidence type="ECO:0000313" key="1">
    <source>
        <dbReference type="EMBL" id="SVD92631.1"/>
    </source>
</evidence>
<dbReference type="AlphaFoldDB" id="A0A382ZAV9"/>
<organism evidence="1">
    <name type="scientific">marine metagenome</name>
    <dbReference type="NCBI Taxonomy" id="408172"/>
    <lineage>
        <taxon>unclassified sequences</taxon>
        <taxon>metagenomes</taxon>
        <taxon>ecological metagenomes</taxon>
    </lineage>
</organism>
<gene>
    <name evidence="1" type="ORF">METZ01_LOCUS445485</name>
</gene>
<name>A0A382ZAV9_9ZZZZ</name>
<accession>A0A382ZAV9</accession>
<proteinExistence type="predicted"/>
<protein>
    <recommendedName>
        <fullName evidence="2">NTP pyrophosphohydrolase MazG putative catalytic core domain-containing protein</fullName>
    </recommendedName>
</protein>
<reference evidence="1" key="1">
    <citation type="submission" date="2018-05" db="EMBL/GenBank/DDBJ databases">
        <authorList>
            <person name="Lanie J.A."/>
            <person name="Ng W.-L."/>
            <person name="Kazmierczak K.M."/>
            <person name="Andrzejewski T.M."/>
            <person name="Davidsen T.M."/>
            <person name="Wayne K.J."/>
            <person name="Tettelin H."/>
            <person name="Glass J.I."/>
            <person name="Rusch D."/>
            <person name="Podicherti R."/>
            <person name="Tsui H.-C.T."/>
            <person name="Winkler M.E."/>
        </authorList>
    </citation>
    <scope>NUCLEOTIDE SEQUENCE</scope>
</reference>